<name>A0A0S4UIZ6_RALSL</name>
<evidence type="ECO:0000256" key="1">
    <source>
        <dbReference type="ARBA" id="ARBA00001917"/>
    </source>
</evidence>
<reference evidence="7" key="1">
    <citation type="submission" date="2015-10" db="EMBL/GenBank/DDBJ databases">
        <authorList>
            <person name="Gilbert D.G."/>
        </authorList>
    </citation>
    <scope>NUCLEOTIDE SEQUENCE</scope>
    <source>
        <strain evidence="7">Phyl III-seqv23</strain>
    </source>
</reference>
<evidence type="ECO:0000256" key="2">
    <source>
        <dbReference type="ARBA" id="ARBA00007118"/>
    </source>
</evidence>
<dbReference type="Gene3D" id="3.40.109.10">
    <property type="entry name" value="NADH Oxidase"/>
    <property type="match status" value="1"/>
</dbReference>
<accession>A0A0S4UIZ6</accession>
<dbReference type="CDD" id="cd02137">
    <property type="entry name" value="MhqN-like"/>
    <property type="match status" value="1"/>
</dbReference>
<comment type="similarity">
    <text evidence="2">Belongs to the nitroreductase family.</text>
</comment>
<dbReference type="EMBL" id="LN899823">
    <property type="protein sequence ID" value="CUV21925.1"/>
    <property type="molecule type" value="Genomic_DNA"/>
</dbReference>
<feature type="domain" description="Nitroreductase" evidence="6">
    <location>
        <begin position="19"/>
        <end position="220"/>
    </location>
</feature>
<evidence type="ECO:0000313" key="9">
    <source>
        <dbReference type="EMBL" id="CUV40787.1"/>
    </source>
</evidence>
<evidence type="ECO:0000256" key="5">
    <source>
        <dbReference type="ARBA" id="ARBA00023002"/>
    </source>
</evidence>
<dbReference type="EMBL" id="LN899825">
    <property type="protein sequence ID" value="CUV34281.1"/>
    <property type="molecule type" value="Genomic_DNA"/>
</dbReference>
<dbReference type="InterPro" id="IPR000415">
    <property type="entry name" value="Nitroreductase-like"/>
</dbReference>
<gene>
    <name evidence="10" type="ORF">RD1301_v1_5570001</name>
    <name evidence="7" type="ORF">RUN1744_v1_100082</name>
    <name evidence="8" type="ORF">TD1301_v1_860001</name>
    <name evidence="9" type="ORF">TF3108_v1_580001</name>
</gene>
<comment type="cofactor">
    <cofactor evidence="1">
        <name>FMN</name>
        <dbReference type="ChEBI" id="CHEBI:58210"/>
    </cofactor>
</comment>
<evidence type="ECO:0000256" key="3">
    <source>
        <dbReference type="ARBA" id="ARBA00022630"/>
    </source>
</evidence>
<dbReference type="GO" id="GO:0016491">
    <property type="term" value="F:oxidoreductase activity"/>
    <property type="evidence" value="ECO:0007669"/>
    <property type="project" value="UniProtKB-KW"/>
</dbReference>
<evidence type="ECO:0000256" key="4">
    <source>
        <dbReference type="ARBA" id="ARBA00022643"/>
    </source>
</evidence>
<keyword evidence="4" id="KW-0288">FMN</keyword>
<evidence type="ECO:0000313" key="10">
    <source>
        <dbReference type="EMBL" id="CUV64256.1"/>
    </source>
</evidence>
<dbReference type="PANTHER" id="PTHR43673:SF2">
    <property type="entry name" value="NITROREDUCTASE"/>
    <property type="match status" value="1"/>
</dbReference>
<keyword evidence="3" id="KW-0285">Flavoprotein</keyword>
<organism evidence="7">
    <name type="scientific">Ralstonia solanacearum</name>
    <name type="common">Pseudomonas solanacearum</name>
    <dbReference type="NCBI Taxonomy" id="305"/>
    <lineage>
        <taxon>Bacteria</taxon>
        <taxon>Pseudomonadati</taxon>
        <taxon>Pseudomonadota</taxon>
        <taxon>Betaproteobacteria</taxon>
        <taxon>Burkholderiales</taxon>
        <taxon>Burkholderiaceae</taxon>
        <taxon>Ralstonia</taxon>
        <taxon>Ralstonia solanacearum species complex</taxon>
    </lineage>
</organism>
<proteinExistence type="inferred from homology"/>
<dbReference type="PANTHER" id="PTHR43673">
    <property type="entry name" value="NAD(P)H NITROREDUCTASE YDGI-RELATED"/>
    <property type="match status" value="1"/>
</dbReference>
<dbReference type="SUPFAM" id="SSF55469">
    <property type="entry name" value="FMN-dependent nitroreductase-like"/>
    <property type="match status" value="1"/>
</dbReference>
<dbReference type="AlphaFoldDB" id="A0A0S4UIZ6"/>
<dbReference type="Pfam" id="PF00881">
    <property type="entry name" value="Nitroreductase"/>
    <property type="match status" value="1"/>
</dbReference>
<dbReference type="EMBL" id="LN899822">
    <property type="protein sequence ID" value="CUV64256.1"/>
    <property type="molecule type" value="Genomic_DNA"/>
</dbReference>
<keyword evidence="5" id="KW-0560">Oxidoreductase</keyword>
<sequence>MKTQDTSTLWGAFQALNGRRRAIRDFDGIAIPDEHVRELLAEAARAPSSGNLQPYRFHWIRDTTLKARVAAVCNGQRAAVSASTLIVVTASRQIALSTAAQQLAYLNASTDLPEASKAYHRKQLQMFLRILNVGSWPVWTPLTALAGLFRPSLSLLPVGHLGNRSWAARNATFAAQTLMLAAAAKGVDSCPMEGFSAPKLVEILSLPRGTVIPLVIALGYRSQNARIERQWRRSLTDLIVEH</sequence>
<evidence type="ECO:0000313" key="7">
    <source>
        <dbReference type="EMBL" id="CUV21925.1"/>
    </source>
</evidence>
<dbReference type="InterPro" id="IPR029479">
    <property type="entry name" value="Nitroreductase"/>
</dbReference>
<dbReference type="EMBL" id="LN899826">
    <property type="protein sequence ID" value="CUV40787.1"/>
    <property type="molecule type" value="Genomic_DNA"/>
</dbReference>
<protein>
    <submittedName>
        <fullName evidence="7">Putative nadph nitroreductase protein</fullName>
    </submittedName>
</protein>
<evidence type="ECO:0000259" key="6">
    <source>
        <dbReference type="Pfam" id="PF00881"/>
    </source>
</evidence>
<evidence type="ECO:0000313" key="8">
    <source>
        <dbReference type="EMBL" id="CUV34281.1"/>
    </source>
</evidence>